<evidence type="ECO:0000313" key="3">
    <source>
        <dbReference type="Proteomes" id="UP001501710"/>
    </source>
</evidence>
<dbReference type="EMBL" id="BAABAS010000006">
    <property type="protein sequence ID" value="GAA4232489.1"/>
    <property type="molecule type" value="Genomic_DNA"/>
</dbReference>
<evidence type="ECO:0000313" key="2">
    <source>
        <dbReference type="EMBL" id="GAA4232489.1"/>
    </source>
</evidence>
<dbReference type="Pfam" id="PF12770">
    <property type="entry name" value="CHAT"/>
    <property type="match status" value="1"/>
</dbReference>
<reference evidence="3" key="1">
    <citation type="journal article" date="2019" name="Int. J. Syst. Evol. Microbiol.">
        <title>The Global Catalogue of Microorganisms (GCM) 10K type strain sequencing project: providing services to taxonomists for standard genome sequencing and annotation.</title>
        <authorList>
            <consortium name="The Broad Institute Genomics Platform"/>
            <consortium name="The Broad Institute Genome Sequencing Center for Infectious Disease"/>
            <person name="Wu L."/>
            <person name="Ma J."/>
        </authorList>
    </citation>
    <scope>NUCLEOTIDE SEQUENCE [LARGE SCALE GENOMIC DNA]</scope>
    <source>
        <strain evidence="3">JCM 17440</strain>
    </source>
</reference>
<dbReference type="Gene3D" id="1.25.40.10">
    <property type="entry name" value="Tetratricopeptide repeat domain"/>
    <property type="match status" value="2"/>
</dbReference>
<protein>
    <recommendedName>
        <fullName evidence="1">CHAT domain-containing protein</fullName>
    </recommendedName>
</protein>
<name>A0ABP8C2J0_9ACTN</name>
<dbReference type="Proteomes" id="UP001501710">
    <property type="component" value="Unassembled WGS sequence"/>
</dbReference>
<organism evidence="2 3">
    <name type="scientific">Actinomadura meridiana</name>
    <dbReference type="NCBI Taxonomy" id="559626"/>
    <lineage>
        <taxon>Bacteria</taxon>
        <taxon>Bacillati</taxon>
        <taxon>Actinomycetota</taxon>
        <taxon>Actinomycetes</taxon>
        <taxon>Streptosporangiales</taxon>
        <taxon>Thermomonosporaceae</taxon>
        <taxon>Actinomadura</taxon>
    </lineage>
</organism>
<dbReference type="InterPro" id="IPR011990">
    <property type="entry name" value="TPR-like_helical_dom_sf"/>
</dbReference>
<accession>A0ABP8C2J0</accession>
<evidence type="ECO:0000259" key="1">
    <source>
        <dbReference type="Pfam" id="PF12770"/>
    </source>
</evidence>
<dbReference type="InterPro" id="IPR024983">
    <property type="entry name" value="CHAT_dom"/>
</dbReference>
<sequence length="1670" mass="182227">MRDNEELRVRVRRIGAERYLILANGTAQGARANRIGPAAELRARFDRLLEIESGNAPSGSTNTLEGMRVLGRSVFDALIGDELAACVVGARAEADRHGRGLRLRFDLPSDLHALPVETMRAPPEHSLQTFGPDGNLSIVRSLPGGPFGHRLPTGDCVPEKLNLLIAVATPAEDGLPRIDATAELAELREVPVIALRVETMYNATLAKIEDWLSRAAQPTAVLLIAHGRGAADGNDGMVLLEAEDGTADAVPGDVLSGMFIRAPHLRLVVLNLCFSARNSEREPFAGLAQAMIGRGIPAVVAMHGLVTDRAASAFGPKLLARVCENKPVDEAVTLARHHLNPVPGHTAIEWATPMLFLNEACAHGWLFKVREVRDDDESADPLKAGEDALRQVNDASGNVKPATALAAARFLRLRREWDQVESIAKATRPTTEESAGLIAEAELEQAWPEVERLCEALAEADHVRAQERLDGDLPDGRRVRDMLPEPVLSLLRMEIAAARTVSEKVEQARRAAADGHWVSAVDRYERLDGEQPPGVVDVTAALATAREEVALAEHYANLCAYHEAGQWEAALTEGEKILAVRPGGYRDTAARAGYLAGRSAEAEARWADAVRAYERCGGFADAPAREAYARGNVTADEGDWAAAEGHLRAAAELGIADHLTGYAAGRVAEDADDWVAARRQYAGLPEDVRDTGARKRYADGRIADDRADWTGVIDRFGGLPDCFAGGEVGRRRQYARAKLREGRTDWRAVLTLLGALRDDDRGGSVGMLRWTARGRLAEADDDWARAAECYALAGDLGSAHRYATGRKQELDGDWAGAIDTYAALPDDHRDASWRIVHARARMAELDLDWPRAAELYGRLPGEFSDAPVRASYARLRMLLANREWALAVQESKRCGGYLDAPILAAYARGRRAEQRGSWAEAAAQYRSCGDHADAAGRAAYTHGRHLDVTGHWSAAVAAYEQATGIDAVVGADIRRRTERLRRLLAEVPFLEGLADATLAADPVALRESTFPYLALREAGITPASPTEVVADAAFTLMESGDISWRERVAWDQLRTPAKRLLLETRMYPLREPAALRRALAGLDPADEEHTLDRLCERLPADGPLLTLLAGDQAQAVRLWRDRLATRLDDQDDAHCLGVASFWHAQGLEETGAWEQAAEEWRTALACLAMTLANDGFWIGWRQGRASCYRHTVTPADSQLVRVELGRYLIGVLNAHAERHADAGRRPEAGRYRELVSFFEAELKAAQCLKEAGGLPLRGGEGRLSCGREYLRMFGLARTFGEFVAAEDQPGLADADPRQGLLRRLRCAFSNLSAAANCLDHHRFESALRALPDYHRKRRRELPDDCGGPARHGDVDGCAHCREFVENDPAYMYLPNRRVRLLGDAAELAVRARLSIARDLLAGHRPDPALAELAEAIKVAANALMGVRAQDAVIRVLVGRVDALAETGEQGSAGLDEAIELVERAGAALGAPINWRLRPKLADLLVARAIWHGATCQQFGLPVDLARAVRDLRRALELGPDSPWTRSHLAWALIRDSGERPVRNSADRLGPLIEALHVIFAGFDLAGISDHLVEVLNVTLDETDDILLARLPSIDLHRRIQELPADPAADLTGTAKARAHAREAERLRRPGDLAGRAYHLVEAVRAEPRDERYRTGLLAALAELRDEGSGT</sequence>
<comment type="caution">
    <text evidence="2">The sequence shown here is derived from an EMBL/GenBank/DDBJ whole genome shotgun (WGS) entry which is preliminary data.</text>
</comment>
<dbReference type="SUPFAM" id="SSF48452">
    <property type="entry name" value="TPR-like"/>
    <property type="match status" value="1"/>
</dbReference>
<keyword evidence="3" id="KW-1185">Reference proteome</keyword>
<proteinExistence type="predicted"/>
<gene>
    <name evidence="2" type="ORF">GCM10022254_32480</name>
</gene>
<feature type="domain" description="CHAT" evidence="1">
    <location>
        <begin position="72"/>
        <end position="353"/>
    </location>
</feature>